<protein>
    <submittedName>
        <fullName evidence="2">Uncharacterized protein</fullName>
    </submittedName>
</protein>
<gene>
    <name evidence="2" type="ORF">DMAD_01994</name>
</gene>
<keyword evidence="1" id="KW-0472">Membrane</keyword>
<dbReference type="EMBL" id="AP029266">
    <property type="protein sequence ID" value="BFG02503.1"/>
    <property type="molecule type" value="Genomic_DNA"/>
</dbReference>
<name>A0AAU9G3L9_DROMD</name>
<keyword evidence="1" id="KW-0812">Transmembrane</keyword>
<sequence length="39" mass="4611">MSPDAMAFLAFSMHCFRMILVYCICVNMLELLLQRLNDR</sequence>
<reference evidence="2 3" key="1">
    <citation type="submission" date="2024-02" db="EMBL/GenBank/DDBJ databases">
        <title>A chromosome-level genome assembly of Drosophila madeirensis, a fruit fly species endemic to Madeira island.</title>
        <authorList>
            <person name="Tomihara K."/>
            <person name="Llopart A."/>
            <person name="Yamamoto D."/>
        </authorList>
    </citation>
    <scope>NUCLEOTIDE SEQUENCE [LARGE SCALE GENOMIC DNA]</scope>
    <source>
        <strain evidence="2 3">RF1</strain>
    </source>
</reference>
<dbReference type="Proteomes" id="UP001500889">
    <property type="component" value="Chromosome A"/>
</dbReference>
<dbReference type="AlphaFoldDB" id="A0AAU9G3L9"/>
<feature type="transmembrane region" description="Helical" evidence="1">
    <location>
        <begin position="6"/>
        <end position="33"/>
    </location>
</feature>
<proteinExistence type="predicted"/>
<evidence type="ECO:0000256" key="1">
    <source>
        <dbReference type="SAM" id="Phobius"/>
    </source>
</evidence>
<keyword evidence="1" id="KW-1133">Transmembrane helix</keyword>
<evidence type="ECO:0000313" key="2">
    <source>
        <dbReference type="EMBL" id="BFG02503.1"/>
    </source>
</evidence>
<evidence type="ECO:0000313" key="3">
    <source>
        <dbReference type="Proteomes" id="UP001500889"/>
    </source>
</evidence>
<keyword evidence="3" id="KW-1185">Reference proteome</keyword>
<organism evidence="2 3">
    <name type="scientific">Drosophila madeirensis</name>
    <name type="common">Fruit fly</name>
    <dbReference type="NCBI Taxonomy" id="30013"/>
    <lineage>
        <taxon>Eukaryota</taxon>
        <taxon>Metazoa</taxon>
        <taxon>Ecdysozoa</taxon>
        <taxon>Arthropoda</taxon>
        <taxon>Hexapoda</taxon>
        <taxon>Insecta</taxon>
        <taxon>Pterygota</taxon>
        <taxon>Neoptera</taxon>
        <taxon>Endopterygota</taxon>
        <taxon>Diptera</taxon>
        <taxon>Brachycera</taxon>
        <taxon>Muscomorpha</taxon>
        <taxon>Ephydroidea</taxon>
        <taxon>Drosophilidae</taxon>
        <taxon>Drosophila</taxon>
        <taxon>Sophophora</taxon>
    </lineage>
</organism>
<accession>A0AAU9G3L9</accession>